<dbReference type="STRING" id="329884.A0A4V5NEW0"/>
<evidence type="ECO:0000259" key="3">
    <source>
        <dbReference type="PROSITE" id="PS50405"/>
    </source>
</evidence>
<dbReference type="Pfam" id="PF13410">
    <property type="entry name" value="GST_C_2"/>
    <property type="match status" value="1"/>
</dbReference>
<dbReference type="SUPFAM" id="SSF47616">
    <property type="entry name" value="GST C-terminal domain-like"/>
    <property type="match status" value="1"/>
</dbReference>
<sequence length="236" mass="26179">MQAPPEQVQRGNMAPNQVLLLHAHESGPNPIKVAIVLELLSIPYALKMWQFGHGPNGVKGEAFLAINENGRVPALEDPNTGVVAWESGAVINYLLAEYDHDGKLGPKDASKQARVDFDKWVFFLVSGMAPMLGQVNWFRHYHAVDNKDALARFVAQAYRTFDVLEAQLKKTSGASILGGGFSAVDAHFYPWVWEYEFGGLTLDGHPLIRKWFDKIAGMEEVKKAYTEIDKAAKGQN</sequence>
<dbReference type="InterPro" id="IPR036249">
    <property type="entry name" value="Thioredoxin-like_sf"/>
</dbReference>
<dbReference type="Gene3D" id="1.20.1050.130">
    <property type="match status" value="1"/>
</dbReference>
<comment type="similarity">
    <text evidence="1">Belongs to the GST superfamily.</text>
</comment>
<evidence type="ECO:0008006" key="6">
    <source>
        <dbReference type="Google" id="ProtNLM"/>
    </source>
</evidence>
<evidence type="ECO:0000259" key="2">
    <source>
        <dbReference type="PROSITE" id="PS50404"/>
    </source>
</evidence>
<name>A0A4V5NEW0_9PEZI</name>
<dbReference type="OrthoDB" id="422574at2759"/>
<dbReference type="SFLD" id="SFLDS00019">
    <property type="entry name" value="Glutathione_Transferase_(cytos"/>
    <property type="match status" value="1"/>
</dbReference>
<dbReference type="EMBL" id="NAJQ01000512">
    <property type="protein sequence ID" value="TKA68379.1"/>
    <property type="molecule type" value="Genomic_DNA"/>
</dbReference>
<evidence type="ECO:0000313" key="5">
    <source>
        <dbReference type="Proteomes" id="UP000309340"/>
    </source>
</evidence>
<gene>
    <name evidence="4" type="ORF">B0A55_10617</name>
</gene>
<dbReference type="PROSITE" id="PS50405">
    <property type="entry name" value="GST_CTER"/>
    <property type="match status" value="1"/>
</dbReference>
<comment type="caution">
    <text evidence="4">The sequence shown here is derived from an EMBL/GenBank/DDBJ whole genome shotgun (WGS) entry which is preliminary data.</text>
</comment>
<dbReference type="InterPro" id="IPR010987">
    <property type="entry name" value="Glutathione-S-Trfase_C-like"/>
</dbReference>
<evidence type="ECO:0000313" key="4">
    <source>
        <dbReference type="EMBL" id="TKA68379.1"/>
    </source>
</evidence>
<organism evidence="4 5">
    <name type="scientific">Friedmanniomyces simplex</name>
    <dbReference type="NCBI Taxonomy" id="329884"/>
    <lineage>
        <taxon>Eukaryota</taxon>
        <taxon>Fungi</taxon>
        <taxon>Dikarya</taxon>
        <taxon>Ascomycota</taxon>
        <taxon>Pezizomycotina</taxon>
        <taxon>Dothideomycetes</taxon>
        <taxon>Dothideomycetidae</taxon>
        <taxon>Mycosphaerellales</taxon>
        <taxon>Teratosphaeriaceae</taxon>
        <taxon>Friedmanniomyces</taxon>
    </lineage>
</organism>
<dbReference type="AlphaFoldDB" id="A0A4V5NEW0"/>
<dbReference type="PANTHER" id="PTHR44051">
    <property type="entry name" value="GLUTATHIONE S-TRANSFERASE-RELATED"/>
    <property type="match status" value="1"/>
</dbReference>
<dbReference type="Proteomes" id="UP000309340">
    <property type="component" value="Unassembled WGS sequence"/>
</dbReference>
<protein>
    <recommendedName>
        <fullName evidence="6">Glutathione S-transferase 2</fullName>
    </recommendedName>
</protein>
<dbReference type="Pfam" id="PF13417">
    <property type="entry name" value="GST_N_3"/>
    <property type="match status" value="1"/>
</dbReference>
<dbReference type="SUPFAM" id="SSF52833">
    <property type="entry name" value="Thioredoxin-like"/>
    <property type="match status" value="1"/>
</dbReference>
<dbReference type="PANTHER" id="PTHR44051:SF14">
    <property type="entry name" value="GLUTATHIONE S-TRANSFERASE II"/>
    <property type="match status" value="1"/>
</dbReference>
<dbReference type="InterPro" id="IPR040079">
    <property type="entry name" value="Glutathione_S-Trfase"/>
</dbReference>
<feature type="domain" description="GST N-terminal" evidence="2">
    <location>
        <begin position="17"/>
        <end position="102"/>
    </location>
</feature>
<accession>A0A4V5NEW0</accession>
<dbReference type="InterPro" id="IPR004045">
    <property type="entry name" value="Glutathione_S-Trfase_N"/>
</dbReference>
<dbReference type="PROSITE" id="PS50404">
    <property type="entry name" value="GST_NTER"/>
    <property type="match status" value="1"/>
</dbReference>
<keyword evidence="5" id="KW-1185">Reference proteome</keyword>
<feature type="domain" description="GST C-terminal" evidence="3">
    <location>
        <begin position="110"/>
        <end position="236"/>
    </location>
</feature>
<evidence type="ECO:0000256" key="1">
    <source>
        <dbReference type="ARBA" id="ARBA00007409"/>
    </source>
</evidence>
<dbReference type="InterPro" id="IPR036282">
    <property type="entry name" value="Glutathione-S-Trfase_C_sf"/>
</dbReference>
<proteinExistence type="inferred from homology"/>
<reference evidence="4 5" key="1">
    <citation type="submission" date="2017-03" db="EMBL/GenBank/DDBJ databases">
        <title>Genomes of endolithic fungi from Antarctica.</title>
        <authorList>
            <person name="Coleine C."/>
            <person name="Masonjones S."/>
            <person name="Stajich J.E."/>
        </authorList>
    </citation>
    <scope>NUCLEOTIDE SEQUENCE [LARGE SCALE GENOMIC DNA]</scope>
    <source>
        <strain evidence="4 5">CCFEE 5184</strain>
    </source>
</reference>
<dbReference type="SFLD" id="SFLDG00358">
    <property type="entry name" value="Main_(cytGST)"/>
    <property type="match status" value="1"/>
</dbReference>